<evidence type="ECO:0000256" key="7">
    <source>
        <dbReference type="SAM" id="Phobius"/>
    </source>
</evidence>
<feature type="region of interest" description="Disordered" evidence="6">
    <location>
        <begin position="1"/>
        <end position="73"/>
    </location>
</feature>
<dbReference type="PANTHER" id="PTHR12703:SF3">
    <property type="entry name" value="ABR032WP"/>
    <property type="match status" value="1"/>
</dbReference>
<keyword evidence="5 7" id="KW-0472">Membrane</keyword>
<organism evidence="8 9">
    <name type="scientific">Babjeviella inositovora NRRL Y-12698</name>
    <dbReference type="NCBI Taxonomy" id="984486"/>
    <lineage>
        <taxon>Eukaryota</taxon>
        <taxon>Fungi</taxon>
        <taxon>Dikarya</taxon>
        <taxon>Ascomycota</taxon>
        <taxon>Saccharomycotina</taxon>
        <taxon>Pichiomycetes</taxon>
        <taxon>Serinales incertae sedis</taxon>
        <taxon>Babjeviella</taxon>
    </lineage>
</organism>
<feature type="compositionally biased region" description="Polar residues" evidence="6">
    <location>
        <begin position="1"/>
        <end position="12"/>
    </location>
</feature>
<evidence type="ECO:0000256" key="4">
    <source>
        <dbReference type="ARBA" id="ARBA00022989"/>
    </source>
</evidence>
<evidence type="ECO:0000256" key="1">
    <source>
        <dbReference type="ARBA" id="ARBA00004141"/>
    </source>
</evidence>
<dbReference type="GO" id="GO:0005783">
    <property type="term" value="C:endoplasmic reticulum"/>
    <property type="evidence" value="ECO:0007669"/>
    <property type="project" value="TreeGrafter"/>
</dbReference>
<name>A0A1E3QXQ8_9ASCO</name>
<reference evidence="9" key="1">
    <citation type="submission" date="2016-05" db="EMBL/GenBank/DDBJ databases">
        <title>Comparative genomics of biotechnologically important yeasts.</title>
        <authorList>
            <consortium name="DOE Joint Genome Institute"/>
            <person name="Riley R."/>
            <person name="Haridas S."/>
            <person name="Wolfe K.H."/>
            <person name="Lopes M.R."/>
            <person name="Hittinger C.T."/>
            <person name="Goker M."/>
            <person name="Salamov A."/>
            <person name="Wisecaver J."/>
            <person name="Long T.M."/>
            <person name="Aerts A.L."/>
            <person name="Barry K."/>
            <person name="Choi C."/>
            <person name="Clum A."/>
            <person name="Coughlan A.Y."/>
            <person name="Deshpande S."/>
            <person name="Douglass A.P."/>
            <person name="Hanson S.J."/>
            <person name="Klenk H.-P."/>
            <person name="Labutti K."/>
            <person name="Lapidus A."/>
            <person name="Lindquist E."/>
            <person name="Lipzen A."/>
            <person name="Meier-Kolthoff J.P."/>
            <person name="Ohm R.A."/>
            <person name="Otillar R.P."/>
            <person name="Pangilinan J."/>
            <person name="Peng Y."/>
            <person name="Rokas A."/>
            <person name="Rosa C.A."/>
            <person name="Scheuner C."/>
            <person name="Sibirny A.A."/>
            <person name="Slot J.C."/>
            <person name="Stielow J.B."/>
            <person name="Sun H."/>
            <person name="Kurtzman C.P."/>
            <person name="Blackwell M."/>
            <person name="Grigoriev I.V."/>
            <person name="Jeffries T.W."/>
        </authorList>
    </citation>
    <scope>NUCLEOTIDE SEQUENCE [LARGE SCALE GENOMIC DNA]</scope>
    <source>
        <strain evidence="9">NRRL Y-12698</strain>
    </source>
</reference>
<accession>A0A1E3QXQ8</accession>
<dbReference type="GO" id="GO:0071786">
    <property type="term" value="P:endoplasmic reticulum tubular network organization"/>
    <property type="evidence" value="ECO:0007669"/>
    <property type="project" value="TreeGrafter"/>
</dbReference>
<feature type="transmembrane region" description="Helical" evidence="7">
    <location>
        <begin position="181"/>
        <end position="197"/>
    </location>
</feature>
<evidence type="ECO:0000256" key="3">
    <source>
        <dbReference type="ARBA" id="ARBA00022692"/>
    </source>
</evidence>
<feature type="transmembrane region" description="Helical" evidence="7">
    <location>
        <begin position="149"/>
        <end position="169"/>
    </location>
</feature>
<keyword evidence="3 7" id="KW-0812">Transmembrane</keyword>
<dbReference type="AlphaFoldDB" id="A0A1E3QXQ8"/>
<sequence>MSNPSSNPSPTAIASGASAGESEARNRIDARNGAQAAKNDADAIGNDTKSANEAKDSNDVSIARNADANGSSPAEALQVPIAVSITDSSGKPIGDGNLETSVTQKAPAVAVVAATSTVEEVQTPEGMVRRTKKRKLRKVVKPPSQVLKYVWLGCHVLTLVCGLGYLLFFLTFQKRRVVARILYRATFSLIIVAYALSLHNKFGTTFPSYFLLLSGEAFQYLLLAIVWLFTFASMMKLLPFYLVAVLQVANFFHIQPILHFDATFAKVIAYDELVIILYLLFKTLIFRSTSGYQLVLFCGFYRLRILYSPPTRALVEHVIDLADAKVSGVKNEKVVKAWGEFKDFMVEKRKESKLYQTQEEAKAVTKSQLKQTKAETK</sequence>
<comment type="subcellular location">
    <subcellularLocation>
        <location evidence="1">Membrane</location>
        <topology evidence="1">Multi-pass membrane protein</topology>
    </subcellularLocation>
</comment>
<dbReference type="GeneID" id="30145279"/>
<dbReference type="PANTHER" id="PTHR12703">
    <property type="entry name" value="TRANSMEMBRANE PROTEIN 33"/>
    <property type="match status" value="1"/>
</dbReference>
<proteinExistence type="inferred from homology"/>
<dbReference type="STRING" id="984486.A0A1E3QXQ8"/>
<dbReference type="GO" id="GO:0061024">
    <property type="term" value="P:membrane organization"/>
    <property type="evidence" value="ECO:0007669"/>
    <property type="project" value="TreeGrafter"/>
</dbReference>
<dbReference type="RefSeq" id="XP_018987764.1">
    <property type="nucleotide sequence ID" value="XM_019127426.1"/>
</dbReference>
<keyword evidence="9" id="KW-1185">Reference proteome</keyword>
<gene>
    <name evidence="8" type="ORF">BABINDRAFT_159031</name>
</gene>
<dbReference type="EMBL" id="KV454426">
    <property type="protein sequence ID" value="ODQ82436.1"/>
    <property type="molecule type" value="Genomic_DNA"/>
</dbReference>
<dbReference type="InterPro" id="IPR005344">
    <property type="entry name" value="TMEM33/Pom33"/>
</dbReference>
<dbReference type="InterPro" id="IPR051645">
    <property type="entry name" value="PER33/POM33_regulator"/>
</dbReference>
<dbReference type="OrthoDB" id="5581259at2759"/>
<evidence type="ECO:0000313" key="8">
    <source>
        <dbReference type="EMBL" id="ODQ82436.1"/>
    </source>
</evidence>
<keyword evidence="4 7" id="KW-1133">Transmembrane helix</keyword>
<dbReference type="GO" id="GO:0016020">
    <property type="term" value="C:membrane"/>
    <property type="evidence" value="ECO:0007669"/>
    <property type="project" value="UniProtKB-SubCell"/>
</dbReference>
<evidence type="ECO:0000256" key="6">
    <source>
        <dbReference type="SAM" id="MobiDB-lite"/>
    </source>
</evidence>
<comment type="similarity">
    <text evidence="2">Belongs to the PER33/POM33 family.</text>
</comment>
<feature type="transmembrane region" description="Helical" evidence="7">
    <location>
        <begin position="238"/>
        <end position="258"/>
    </location>
</feature>
<feature type="transmembrane region" description="Helical" evidence="7">
    <location>
        <begin position="209"/>
        <end position="231"/>
    </location>
</feature>
<evidence type="ECO:0000313" key="9">
    <source>
        <dbReference type="Proteomes" id="UP000094336"/>
    </source>
</evidence>
<evidence type="ECO:0000256" key="5">
    <source>
        <dbReference type="ARBA" id="ARBA00023136"/>
    </source>
</evidence>
<dbReference type="Pfam" id="PF03661">
    <property type="entry name" value="TMEM33_Pom33"/>
    <property type="match status" value="1"/>
</dbReference>
<dbReference type="Proteomes" id="UP000094336">
    <property type="component" value="Unassembled WGS sequence"/>
</dbReference>
<evidence type="ECO:0000256" key="2">
    <source>
        <dbReference type="ARBA" id="ARBA00007322"/>
    </source>
</evidence>
<protein>
    <submittedName>
        <fullName evidence="8">Uncharacterized protein</fullName>
    </submittedName>
</protein>